<dbReference type="InterPro" id="IPR019646">
    <property type="entry name" value="Aminoglyc_AdlTrfase"/>
</dbReference>
<dbReference type="Pfam" id="PF10706">
    <property type="entry name" value="Aminoglyc_resit"/>
    <property type="match status" value="1"/>
</dbReference>
<reference evidence="2" key="1">
    <citation type="journal article" date="2019" name="Int. J. Syst. Evol. Microbiol.">
        <title>The Global Catalogue of Microorganisms (GCM) 10K type strain sequencing project: providing services to taxonomists for standard genome sequencing and annotation.</title>
        <authorList>
            <consortium name="The Broad Institute Genomics Platform"/>
            <consortium name="The Broad Institute Genome Sequencing Center for Infectious Disease"/>
            <person name="Wu L."/>
            <person name="Ma J."/>
        </authorList>
    </citation>
    <scope>NUCLEOTIDE SEQUENCE [LARGE SCALE GENOMIC DNA]</scope>
    <source>
        <strain evidence="2">CGMCC 4.7396</strain>
    </source>
</reference>
<dbReference type="RefSeq" id="WP_387976384.1">
    <property type="nucleotide sequence ID" value="NZ_JBHRWO010000010.1"/>
</dbReference>
<keyword evidence="2" id="KW-1185">Reference proteome</keyword>
<comment type="caution">
    <text evidence="1">The sequence shown here is derived from an EMBL/GenBank/DDBJ whole genome shotgun (WGS) entry which is preliminary data.</text>
</comment>
<evidence type="ECO:0000313" key="2">
    <source>
        <dbReference type="Proteomes" id="UP001595712"/>
    </source>
</evidence>
<gene>
    <name evidence="1" type="ORF">ACFO8M_13095</name>
</gene>
<evidence type="ECO:0000313" key="1">
    <source>
        <dbReference type="EMBL" id="MFC3493416.1"/>
    </source>
</evidence>
<accession>A0ABV7PXT1</accession>
<proteinExistence type="predicted"/>
<dbReference type="EMBL" id="JBHRWO010000010">
    <property type="protein sequence ID" value="MFC3493416.1"/>
    <property type="molecule type" value="Genomic_DNA"/>
</dbReference>
<protein>
    <submittedName>
        <fullName evidence="1">Nucleotidyltransferase domain-containing protein</fullName>
    </submittedName>
</protein>
<organism evidence="1 2">
    <name type="scientific">Glycomyces rhizosphaerae</name>
    <dbReference type="NCBI Taxonomy" id="2054422"/>
    <lineage>
        <taxon>Bacteria</taxon>
        <taxon>Bacillati</taxon>
        <taxon>Actinomycetota</taxon>
        <taxon>Actinomycetes</taxon>
        <taxon>Glycomycetales</taxon>
        <taxon>Glycomycetaceae</taxon>
        <taxon>Glycomyces</taxon>
    </lineage>
</organism>
<sequence>MDAGQVVGLLRAIERAGLSVWIGGGWGIDALLGEQTRPHRDLDLMHVSDEEPGLTALLAALGYGETVDWRPVRFVMAHPDGLEIDLHPLVFKEDGSAEQSSLEPGKPFRYPASCFTTGAIAGVAVPCLSAEQQVHFHQGYEPSERDLHDMARLREAFGVTTHF</sequence>
<dbReference type="Gene3D" id="3.30.460.40">
    <property type="match status" value="1"/>
</dbReference>
<name>A0ABV7PXT1_9ACTN</name>
<dbReference type="Proteomes" id="UP001595712">
    <property type="component" value="Unassembled WGS sequence"/>
</dbReference>